<feature type="signal peptide" evidence="1">
    <location>
        <begin position="1"/>
        <end position="21"/>
    </location>
</feature>
<keyword evidence="1" id="KW-0732">Signal</keyword>
<name>A0A9P9E0S7_9HYPO</name>
<evidence type="ECO:0000259" key="2">
    <source>
        <dbReference type="Pfam" id="PF20521"/>
    </source>
</evidence>
<dbReference type="Proteomes" id="UP000717696">
    <property type="component" value="Unassembled WGS sequence"/>
</dbReference>
<dbReference type="AlphaFoldDB" id="A0A9P9E0S7"/>
<evidence type="ECO:0000313" key="4">
    <source>
        <dbReference type="Proteomes" id="UP000717696"/>
    </source>
</evidence>
<gene>
    <name evidence="3" type="ORF">B0J13DRAFT_564725</name>
</gene>
<feature type="domain" description="Secreted protein CSS2 C-terminal" evidence="2">
    <location>
        <begin position="87"/>
        <end position="183"/>
    </location>
</feature>
<reference evidence="3" key="1">
    <citation type="journal article" date="2021" name="Nat. Commun.">
        <title>Genetic determinants of endophytism in the Arabidopsis root mycobiome.</title>
        <authorList>
            <person name="Mesny F."/>
            <person name="Miyauchi S."/>
            <person name="Thiergart T."/>
            <person name="Pickel B."/>
            <person name="Atanasova L."/>
            <person name="Karlsson M."/>
            <person name="Huettel B."/>
            <person name="Barry K.W."/>
            <person name="Haridas S."/>
            <person name="Chen C."/>
            <person name="Bauer D."/>
            <person name="Andreopoulos W."/>
            <person name="Pangilinan J."/>
            <person name="LaButti K."/>
            <person name="Riley R."/>
            <person name="Lipzen A."/>
            <person name="Clum A."/>
            <person name="Drula E."/>
            <person name="Henrissat B."/>
            <person name="Kohler A."/>
            <person name="Grigoriev I.V."/>
            <person name="Martin F.M."/>
            <person name="Hacquard S."/>
        </authorList>
    </citation>
    <scope>NUCLEOTIDE SEQUENCE</scope>
    <source>
        <strain evidence="3">MPI-CAGE-AT-0021</strain>
    </source>
</reference>
<protein>
    <recommendedName>
        <fullName evidence="2">Secreted protein CSS2 C-terminal domain-containing protein</fullName>
    </recommendedName>
</protein>
<keyword evidence="4" id="KW-1185">Reference proteome</keyword>
<evidence type="ECO:0000313" key="3">
    <source>
        <dbReference type="EMBL" id="KAH7127916.1"/>
    </source>
</evidence>
<proteinExistence type="predicted"/>
<feature type="chain" id="PRO_5040358462" description="Secreted protein CSS2 C-terminal domain-containing protein" evidence="1">
    <location>
        <begin position="22"/>
        <end position="204"/>
    </location>
</feature>
<sequence length="204" mass="22387">MRVSTVTVILFTSLLPGICSAIETPNVYAVQEPIDDVQDNVETSVEPPKDADPIPTDGGFFTRETLDKGLDYLADGLAFIGDFDGYLTRALGSLIGKTSKTKPCINFGGVLGKQGEITYRYQTDGAHCYSANEQKTIREAIIESIKRDEIPATGTQCLDLTKGGDWDGYLLIGRTDGFDHDIYCGPEFDFTPLHFSNDDNKEEL</sequence>
<dbReference type="InterPro" id="IPR046624">
    <property type="entry name" value="CSS2_C"/>
</dbReference>
<organism evidence="3 4">
    <name type="scientific">Dactylonectria estremocensis</name>
    <dbReference type="NCBI Taxonomy" id="1079267"/>
    <lineage>
        <taxon>Eukaryota</taxon>
        <taxon>Fungi</taxon>
        <taxon>Dikarya</taxon>
        <taxon>Ascomycota</taxon>
        <taxon>Pezizomycotina</taxon>
        <taxon>Sordariomycetes</taxon>
        <taxon>Hypocreomycetidae</taxon>
        <taxon>Hypocreales</taxon>
        <taxon>Nectriaceae</taxon>
        <taxon>Dactylonectria</taxon>
    </lineage>
</organism>
<accession>A0A9P9E0S7</accession>
<comment type="caution">
    <text evidence="3">The sequence shown here is derived from an EMBL/GenBank/DDBJ whole genome shotgun (WGS) entry which is preliminary data.</text>
</comment>
<evidence type="ECO:0000256" key="1">
    <source>
        <dbReference type="SAM" id="SignalP"/>
    </source>
</evidence>
<dbReference type="Pfam" id="PF20521">
    <property type="entry name" value="DUF6736"/>
    <property type="match status" value="1"/>
</dbReference>
<dbReference type="OrthoDB" id="5059029at2759"/>
<dbReference type="EMBL" id="JAGMUU010000022">
    <property type="protein sequence ID" value="KAH7127916.1"/>
    <property type="molecule type" value="Genomic_DNA"/>
</dbReference>